<dbReference type="PANTHER" id="PTHR33991">
    <property type="entry name" value="DNA REPAIR PROTEIN RECO"/>
    <property type="match status" value="1"/>
</dbReference>
<evidence type="ECO:0000313" key="9">
    <source>
        <dbReference type="EMBL" id="AEH22373.1"/>
    </source>
</evidence>
<dbReference type="Pfam" id="PF02565">
    <property type="entry name" value="RecO_C"/>
    <property type="match status" value="1"/>
</dbReference>
<dbReference type="SUPFAM" id="SSF57863">
    <property type="entry name" value="ArfGap/RecO-like zinc finger"/>
    <property type="match status" value="1"/>
</dbReference>
<dbReference type="NCBIfam" id="TIGR00613">
    <property type="entry name" value="reco"/>
    <property type="match status" value="1"/>
</dbReference>
<proteinExistence type="inferred from homology"/>
<dbReference type="GO" id="GO:0043590">
    <property type="term" value="C:bacterial nucleoid"/>
    <property type="evidence" value="ECO:0007669"/>
    <property type="project" value="TreeGrafter"/>
</dbReference>
<dbReference type="AlphaFoldDB" id="F8C363"/>
<organism evidence="9 10">
    <name type="scientific">Thermodesulfobacterium geofontis (strain OPF15)</name>
    <dbReference type="NCBI Taxonomy" id="795359"/>
    <lineage>
        <taxon>Bacteria</taxon>
        <taxon>Pseudomonadati</taxon>
        <taxon>Thermodesulfobacteriota</taxon>
        <taxon>Thermodesulfobacteria</taxon>
        <taxon>Thermodesulfobacteriales</taxon>
        <taxon>Thermodesulfobacteriaceae</taxon>
        <taxon>Thermodesulfobacterium</taxon>
    </lineage>
</organism>
<keyword evidence="10" id="KW-1185">Reference proteome</keyword>
<dbReference type="RefSeq" id="WP_013909073.1">
    <property type="nucleotide sequence ID" value="NC_015682.1"/>
</dbReference>
<dbReference type="EMBL" id="CP002829">
    <property type="protein sequence ID" value="AEH22373.1"/>
    <property type="molecule type" value="Genomic_DNA"/>
</dbReference>
<feature type="domain" description="DNA replication/recombination mediator RecO N-terminal" evidence="8">
    <location>
        <begin position="1"/>
        <end position="75"/>
    </location>
</feature>
<keyword evidence="4 7" id="KW-0233">DNA recombination</keyword>
<dbReference type="InterPro" id="IPR042242">
    <property type="entry name" value="RecO_C"/>
</dbReference>
<dbReference type="InterPro" id="IPR012340">
    <property type="entry name" value="NA-bd_OB-fold"/>
</dbReference>
<dbReference type="InterPro" id="IPR003717">
    <property type="entry name" value="RecO"/>
</dbReference>
<dbReference type="Pfam" id="PF11967">
    <property type="entry name" value="RecO_N"/>
    <property type="match status" value="1"/>
</dbReference>
<dbReference type="eggNOG" id="COG1381">
    <property type="taxonomic scope" value="Bacteria"/>
</dbReference>
<dbReference type="Gene3D" id="1.20.1440.120">
    <property type="entry name" value="Recombination protein O, C-terminal domain"/>
    <property type="match status" value="1"/>
</dbReference>
<dbReference type="KEGG" id="top:TOPB45_0259"/>
<evidence type="ECO:0000313" key="10">
    <source>
        <dbReference type="Proteomes" id="UP000006583"/>
    </source>
</evidence>
<evidence type="ECO:0000256" key="5">
    <source>
        <dbReference type="ARBA" id="ARBA00023204"/>
    </source>
</evidence>
<accession>F8C363</accession>
<dbReference type="SUPFAM" id="SSF50249">
    <property type="entry name" value="Nucleic acid-binding proteins"/>
    <property type="match status" value="1"/>
</dbReference>
<dbReference type="PANTHER" id="PTHR33991:SF1">
    <property type="entry name" value="DNA REPAIR PROTEIN RECO"/>
    <property type="match status" value="1"/>
</dbReference>
<comment type="similarity">
    <text evidence="1 7">Belongs to the RecO family.</text>
</comment>
<dbReference type="HAMAP" id="MF_00201">
    <property type="entry name" value="RecO"/>
    <property type="match status" value="1"/>
</dbReference>
<gene>
    <name evidence="7" type="primary">recO</name>
    <name evidence="9" type="ordered locus">TOPB45_0259</name>
</gene>
<keyword evidence="3 7" id="KW-0227">DNA damage</keyword>
<keyword evidence="5 7" id="KW-0234">DNA repair</keyword>
<evidence type="ECO:0000259" key="8">
    <source>
        <dbReference type="Pfam" id="PF11967"/>
    </source>
</evidence>
<sequence length="258" mass="30235">MIFSLEALILSKEKLGEIDLLIELFTPKGKIWSVAKGAQKSRKRFVNLLEEFNLIKAHLRKTAKGKLPILEKADLLFLPESIRKDYKKYLMISYMGEILSKISFSGLYIEYFSFIKKLFMEIEKGNLFFLLKPFFELKILKFSGWSPEFFQCVKCGYKPKKIFFLSIPEGGILCFRCKDGNSEKLDLEIVDILRSLIKMPVELESLKKLEKDLEKAIYIKEKILKISEKFLKYFLPFELNSLKFLKDFNWGVNEAKDS</sequence>
<comment type="function">
    <text evidence="7">Involved in DNA repair and RecF pathway recombination.</text>
</comment>
<dbReference type="STRING" id="795359.TOPB45_0259"/>
<dbReference type="InterPro" id="IPR022572">
    <property type="entry name" value="DNA_rep/recomb_RecO_N"/>
</dbReference>
<dbReference type="Proteomes" id="UP000006583">
    <property type="component" value="Chromosome"/>
</dbReference>
<evidence type="ECO:0000256" key="3">
    <source>
        <dbReference type="ARBA" id="ARBA00022763"/>
    </source>
</evidence>
<evidence type="ECO:0000256" key="1">
    <source>
        <dbReference type="ARBA" id="ARBA00007452"/>
    </source>
</evidence>
<name>F8C363_THEGP</name>
<dbReference type="PATRIC" id="fig|795359.3.peg.260"/>
<evidence type="ECO:0000256" key="4">
    <source>
        <dbReference type="ARBA" id="ARBA00023172"/>
    </source>
</evidence>
<dbReference type="InterPro" id="IPR037278">
    <property type="entry name" value="ARFGAP/RecO"/>
</dbReference>
<dbReference type="HOGENOM" id="CLU_066632_3_0_0"/>
<protein>
    <recommendedName>
        <fullName evidence="2 7">DNA repair protein RecO</fullName>
    </recommendedName>
    <alternativeName>
        <fullName evidence="6 7">Recombination protein O</fullName>
    </alternativeName>
</protein>
<evidence type="ECO:0000256" key="7">
    <source>
        <dbReference type="HAMAP-Rule" id="MF_00201"/>
    </source>
</evidence>
<reference evidence="9 10" key="1">
    <citation type="journal article" date="2013" name="Genome Announc.">
        <title>Complete genome sequence of the hyperthermophilic sulfate-reducing bacterium Thermodesulfobacterium geofontis OPF15T.</title>
        <authorList>
            <person name="Elkins J.G."/>
            <person name="Hamilton-Brehm S.D."/>
            <person name="Lucas S."/>
            <person name="Han J."/>
            <person name="Lapidus A."/>
            <person name="Cheng J.F."/>
            <person name="Goodwin L.A."/>
            <person name="Pitluck S."/>
            <person name="Peters L."/>
            <person name="Mikhailova N."/>
            <person name="Davenport K.W."/>
            <person name="Detter J.C."/>
            <person name="Han C.S."/>
            <person name="Tapia R."/>
            <person name="Land M.L."/>
            <person name="Hauser L."/>
            <person name="Kyrpides N.C."/>
            <person name="Ivanova N.N."/>
            <person name="Pagani I."/>
            <person name="Bruce D."/>
            <person name="Woyke T."/>
            <person name="Cottingham R.W."/>
        </authorList>
    </citation>
    <scope>NUCLEOTIDE SEQUENCE [LARGE SCALE GENOMIC DNA]</scope>
    <source>
        <strain evidence="9 10">OPF15</strain>
    </source>
</reference>
<dbReference type="GO" id="GO:0006302">
    <property type="term" value="P:double-strand break repair"/>
    <property type="evidence" value="ECO:0007669"/>
    <property type="project" value="TreeGrafter"/>
</dbReference>
<evidence type="ECO:0000256" key="2">
    <source>
        <dbReference type="ARBA" id="ARBA00021310"/>
    </source>
</evidence>
<evidence type="ECO:0000256" key="6">
    <source>
        <dbReference type="ARBA" id="ARBA00033409"/>
    </source>
</evidence>
<dbReference type="GO" id="GO:0006310">
    <property type="term" value="P:DNA recombination"/>
    <property type="evidence" value="ECO:0007669"/>
    <property type="project" value="UniProtKB-UniRule"/>
</dbReference>
<dbReference type="Gene3D" id="2.40.50.140">
    <property type="entry name" value="Nucleic acid-binding proteins"/>
    <property type="match status" value="1"/>
</dbReference>
<dbReference type="OrthoDB" id="9780797at2"/>